<keyword evidence="1" id="KW-1133">Transmembrane helix</keyword>
<reference evidence="2" key="1">
    <citation type="submission" date="2018-05" db="EMBL/GenBank/DDBJ databases">
        <authorList>
            <person name="Lanie J.A."/>
            <person name="Ng W.-L."/>
            <person name="Kazmierczak K.M."/>
            <person name="Andrzejewski T.M."/>
            <person name="Davidsen T.M."/>
            <person name="Wayne K.J."/>
            <person name="Tettelin H."/>
            <person name="Glass J.I."/>
            <person name="Rusch D."/>
            <person name="Podicherti R."/>
            <person name="Tsui H.-C.T."/>
            <person name="Winkler M.E."/>
        </authorList>
    </citation>
    <scope>NUCLEOTIDE SEQUENCE</scope>
</reference>
<evidence type="ECO:0008006" key="3">
    <source>
        <dbReference type="Google" id="ProtNLM"/>
    </source>
</evidence>
<feature type="transmembrane region" description="Helical" evidence="1">
    <location>
        <begin position="259"/>
        <end position="279"/>
    </location>
</feature>
<sequence>MGSAWVFGGAKSNITSSALYQAAFASIVVYLSVASTTIGETWSFKVAWPVDMFGGTYGSKGAADLVVATIAASLIWYRTQLIIAGGGVAERLSRAFKMGTAFIIFTLFVELNVGFDIGIKQLLIPFFGASLIGLAASRLPRSDEEIKPQWVVVIGVSVAAILGAGVIGGALTARYGNVGVRALLNIWGAFVDALLWVLRYPIEFVMRAMWAFILWLQNVFGTGEEVEKELMTPAPLSQDLMNEASDRAEGSVDYAVDAIRWPLSILLVVLLFFIFIFAYRRFSRRFNVRDDLDRESIRGEADAKADMMKLLSSLVPSWMRGRANRSVWRFPGAETGIAEAFLLYFDTLSHAIKRGMLFDPNVTPNERLPALHVFLPGAPVDMVTNRFNAACYGNEPSDLNDLVQLREAV</sequence>
<accession>A0A381QQQ6</accession>
<keyword evidence="1" id="KW-0812">Transmembrane</keyword>
<protein>
    <recommendedName>
        <fullName evidence="3">DUF4129 domain-containing protein</fullName>
    </recommendedName>
</protein>
<evidence type="ECO:0000256" key="1">
    <source>
        <dbReference type="SAM" id="Phobius"/>
    </source>
</evidence>
<dbReference type="EMBL" id="UINC01001461">
    <property type="protein sequence ID" value="SUZ81294.1"/>
    <property type="molecule type" value="Genomic_DNA"/>
</dbReference>
<feature type="transmembrane region" description="Helical" evidence="1">
    <location>
        <begin position="121"/>
        <end position="139"/>
    </location>
</feature>
<feature type="transmembrane region" description="Helical" evidence="1">
    <location>
        <begin position="151"/>
        <end position="172"/>
    </location>
</feature>
<name>A0A381QQQ6_9ZZZZ</name>
<dbReference type="AlphaFoldDB" id="A0A381QQQ6"/>
<feature type="transmembrane region" description="Helical" evidence="1">
    <location>
        <begin position="178"/>
        <end position="197"/>
    </location>
</feature>
<proteinExistence type="predicted"/>
<organism evidence="2">
    <name type="scientific">marine metagenome</name>
    <dbReference type="NCBI Taxonomy" id="408172"/>
    <lineage>
        <taxon>unclassified sequences</taxon>
        <taxon>metagenomes</taxon>
        <taxon>ecological metagenomes</taxon>
    </lineage>
</organism>
<gene>
    <name evidence="2" type="ORF">METZ01_LOCUS34148</name>
</gene>
<feature type="transmembrane region" description="Helical" evidence="1">
    <location>
        <begin position="58"/>
        <end position="77"/>
    </location>
</feature>
<feature type="transmembrane region" description="Helical" evidence="1">
    <location>
        <begin position="18"/>
        <end position="38"/>
    </location>
</feature>
<feature type="transmembrane region" description="Helical" evidence="1">
    <location>
        <begin position="98"/>
        <end position="115"/>
    </location>
</feature>
<evidence type="ECO:0000313" key="2">
    <source>
        <dbReference type="EMBL" id="SUZ81294.1"/>
    </source>
</evidence>
<keyword evidence="1" id="KW-0472">Membrane</keyword>
<feature type="non-terminal residue" evidence="2">
    <location>
        <position position="409"/>
    </location>
</feature>
<feature type="non-terminal residue" evidence="2">
    <location>
        <position position="1"/>
    </location>
</feature>